<dbReference type="CDD" id="cd10456">
    <property type="entry name" value="GIY-YIG_UPF0213"/>
    <property type="match status" value="1"/>
</dbReference>
<dbReference type="PANTHER" id="PTHR34477:SF1">
    <property type="entry name" value="UPF0213 PROTEIN YHBQ"/>
    <property type="match status" value="1"/>
</dbReference>
<name>A0A2M8LEX0_9BACT</name>
<dbReference type="AlphaFoldDB" id="A0A2M8LEX0"/>
<sequence>MYFVYLLLCDDDSIYTGITVNVEDRLRRHKNGSGAKYTRARKAVRVLYTEQHNTRQSAAKREAQIKGWKREKKLELISSSNQSV</sequence>
<evidence type="ECO:0000259" key="2">
    <source>
        <dbReference type="PROSITE" id="PS50164"/>
    </source>
</evidence>
<dbReference type="EMBL" id="PFET01000006">
    <property type="protein sequence ID" value="PJE75997.1"/>
    <property type="molecule type" value="Genomic_DNA"/>
</dbReference>
<organism evidence="3 4">
    <name type="scientific">Candidatus Uhrbacteria bacterium CG10_big_fil_rev_8_21_14_0_10_48_11</name>
    <dbReference type="NCBI Taxonomy" id="1975037"/>
    <lineage>
        <taxon>Bacteria</taxon>
        <taxon>Candidatus Uhriibacteriota</taxon>
    </lineage>
</organism>
<dbReference type="GO" id="GO:0004519">
    <property type="term" value="F:endonuclease activity"/>
    <property type="evidence" value="ECO:0007669"/>
    <property type="project" value="UniProtKB-KW"/>
</dbReference>
<comment type="caution">
    <text evidence="3">The sequence shown here is derived from an EMBL/GenBank/DDBJ whole genome shotgun (WGS) entry which is preliminary data.</text>
</comment>
<keyword evidence="3" id="KW-0540">Nuclease</keyword>
<evidence type="ECO:0000313" key="3">
    <source>
        <dbReference type="EMBL" id="PJE75997.1"/>
    </source>
</evidence>
<comment type="similarity">
    <text evidence="1">Belongs to the UPF0213 family.</text>
</comment>
<protein>
    <submittedName>
        <fullName evidence="3">Endonuclease</fullName>
    </submittedName>
</protein>
<proteinExistence type="inferred from homology"/>
<dbReference type="SUPFAM" id="SSF82771">
    <property type="entry name" value="GIY-YIG endonuclease"/>
    <property type="match status" value="1"/>
</dbReference>
<dbReference type="InterPro" id="IPR000305">
    <property type="entry name" value="GIY-YIG_endonuc"/>
</dbReference>
<dbReference type="Pfam" id="PF01541">
    <property type="entry name" value="GIY-YIG"/>
    <property type="match status" value="1"/>
</dbReference>
<dbReference type="Gene3D" id="3.40.1440.10">
    <property type="entry name" value="GIY-YIG endonuclease"/>
    <property type="match status" value="1"/>
</dbReference>
<dbReference type="InterPro" id="IPR035901">
    <property type="entry name" value="GIY-YIG_endonuc_sf"/>
</dbReference>
<dbReference type="InterPro" id="IPR050190">
    <property type="entry name" value="UPF0213_domain"/>
</dbReference>
<keyword evidence="3" id="KW-0255">Endonuclease</keyword>
<evidence type="ECO:0000256" key="1">
    <source>
        <dbReference type="ARBA" id="ARBA00007435"/>
    </source>
</evidence>
<dbReference type="PANTHER" id="PTHR34477">
    <property type="entry name" value="UPF0213 PROTEIN YHBQ"/>
    <property type="match status" value="1"/>
</dbReference>
<feature type="domain" description="GIY-YIG" evidence="2">
    <location>
        <begin position="1"/>
        <end position="75"/>
    </location>
</feature>
<accession>A0A2M8LEX0</accession>
<evidence type="ECO:0000313" key="4">
    <source>
        <dbReference type="Proteomes" id="UP000231152"/>
    </source>
</evidence>
<gene>
    <name evidence="3" type="ORF">COV04_01475</name>
</gene>
<dbReference type="Proteomes" id="UP000231152">
    <property type="component" value="Unassembled WGS sequence"/>
</dbReference>
<reference evidence="3 4" key="1">
    <citation type="submission" date="2017-09" db="EMBL/GenBank/DDBJ databases">
        <title>Depth-based differentiation of microbial function through sediment-hosted aquifers and enrichment of novel symbionts in the deep terrestrial subsurface.</title>
        <authorList>
            <person name="Probst A.J."/>
            <person name="Ladd B."/>
            <person name="Jarett J.K."/>
            <person name="Geller-Mcgrath D.E."/>
            <person name="Sieber C.M."/>
            <person name="Emerson J.B."/>
            <person name="Anantharaman K."/>
            <person name="Thomas B.C."/>
            <person name="Malmstrom R."/>
            <person name="Stieglmeier M."/>
            <person name="Klingl A."/>
            <person name="Woyke T."/>
            <person name="Ryan C.M."/>
            <person name="Banfield J.F."/>
        </authorList>
    </citation>
    <scope>NUCLEOTIDE SEQUENCE [LARGE SCALE GENOMIC DNA]</scope>
    <source>
        <strain evidence="3">CG10_big_fil_rev_8_21_14_0_10_48_11</strain>
    </source>
</reference>
<dbReference type="PROSITE" id="PS50164">
    <property type="entry name" value="GIY_YIG"/>
    <property type="match status" value="1"/>
</dbReference>
<keyword evidence="3" id="KW-0378">Hydrolase</keyword>